<dbReference type="GO" id="GO:0005783">
    <property type="term" value="C:endoplasmic reticulum"/>
    <property type="evidence" value="ECO:0007669"/>
    <property type="project" value="TreeGrafter"/>
</dbReference>
<dbReference type="PANTHER" id="PTHR10291">
    <property type="entry name" value="DEHYDRODOLICHYL DIPHOSPHATE SYNTHASE FAMILY MEMBER"/>
    <property type="match status" value="1"/>
</dbReference>
<dbReference type="SUPFAM" id="SSF64005">
    <property type="entry name" value="Undecaprenyl diphosphate synthase"/>
    <property type="match status" value="1"/>
</dbReference>
<reference evidence="5 6" key="1">
    <citation type="journal article" date="2016" name="Mol. Biol. Evol.">
        <title>Comparative Genomics of Early-Diverging Mushroom-Forming Fungi Provides Insights into the Origins of Lignocellulose Decay Capabilities.</title>
        <authorList>
            <person name="Nagy L.G."/>
            <person name="Riley R."/>
            <person name="Tritt A."/>
            <person name="Adam C."/>
            <person name="Daum C."/>
            <person name="Floudas D."/>
            <person name="Sun H."/>
            <person name="Yadav J.S."/>
            <person name="Pangilinan J."/>
            <person name="Larsson K.H."/>
            <person name="Matsuura K."/>
            <person name="Barry K."/>
            <person name="Labutti K."/>
            <person name="Kuo R."/>
            <person name="Ohm R.A."/>
            <person name="Bhattacharya S.S."/>
            <person name="Shirouzu T."/>
            <person name="Yoshinaga Y."/>
            <person name="Martin F.M."/>
            <person name="Grigoriev I.V."/>
            <person name="Hibbett D.S."/>
        </authorList>
    </citation>
    <scope>NUCLEOTIDE SEQUENCE [LARGE SCALE GENOMIC DNA]</scope>
    <source>
        <strain evidence="5 6">CBS 109695</strain>
    </source>
</reference>
<protein>
    <recommendedName>
        <fullName evidence="4">Alkyl transferase</fullName>
        <ecNumber evidence="4">2.5.1.-</ecNumber>
    </recommendedName>
</protein>
<evidence type="ECO:0000313" key="6">
    <source>
        <dbReference type="Proteomes" id="UP000076532"/>
    </source>
</evidence>
<dbReference type="InterPro" id="IPR018520">
    <property type="entry name" value="UPP_synth-like_CS"/>
</dbReference>
<evidence type="ECO:0000256" key="1">
    <source>
        <dbReference type="ARBA" id="ARBA00005432"/>
    </source>
</evidence>
<evidence type="ECO:0000256" key="2">
    <source>
        <dbReference type="ARBA" id="ARBA00022679"/>
    </source>
</evidence>
<dbReference type="EMBL" id="KV417581">
    <property type="protein sequence ID" value="KZP17579.1"/>
    <property type="molecule type" value="Genomic_DNA"/>
</dbReference>
<dbReference type="Gene3D" id="3.40.1180.10">
    <property type="entry name" value="Decaprenyl diphosphate synthase-like"/>
    <property type="match status" value="1"/>
</dbReference>
<dbReference type="InterPro" id="IPR001441">
    <property type="entry name" value="UPP_synth-like"/>
</dbReference>
<evidence type="ECO:0000256" key="3">
    <source>
        <dbReference type="ARBA" id="ARBA00022842"/>
    </source>
</evidence>
<dbReference type="PROSITE" id="PS01066">
    <property type="entry name" value="UPP_SYNTHASE"/>
    <property type="match status" value="1"/>
</dbReference>
<dbReference type="Proteomes" id="UP000076532">
    <property type="component" value="Unassembled WGS sequence"/>
</dbReference>
<keyword evidence="2 4" id="KW-0808">Transferase</keyword>
<dbReference type="InterPro" id="IPR036424">
    <property type="entry name" value="UPP_synth-like_sf"/>
</dbReference>
<organism evidence="5 6">
    <name type="scientific">Athelia psychrophila</name>
    <dbReference type="NCBI Taxonomy" id="1759441"/>
    <lineage>
        <taxon>Eukaryota</taxon>
        <taxon>Fungi</taxon>
        <taxon>Dikarya</taxon>
        <taxon>Basidiomycota</taxon>
        <taxon>Agaricomycotina</taxon>
        <taxon>Agaricomycetes</taxon>
        <taxon>Agaricomycetidae</taxon>
        <taxon>Atheliales</taxon>
        <taxon>Atheliaceae</taxon>
        <taxon>Athelia</taxon>
    </lineage>
</organism>
<dbReference type="GO" id="GO:0016020">
    <property type="term" value="C:membrane"/>
    <property type="evidence" value="ECO:0007669"/>
    <property type="project" value="TreeGrafter"/>
</dbReference>
<dbReference type="OrthoDB" id="4173905at2759"/>
<dbReference type="Pfam" id="PF01255">
    <property type="entry name" value="Prenyltransf"/>
    <property type="match status" value="1"/>
</dbReference>
<dbReference type="PANTHER" id="PTHR10291:SF43">
    <property type="entry name" value="DEHYDRODOLICHYL DIPHOSPHATE SYNTHASE COMPLEX SUBUNIT DHDDS"/>
    <property type="match status" value="1"/>
</dbReference>
<keyword evidence="3" id="KW-0460">Magnesium</keyword>
<dbReference type="FunFam" id="3.40.1180.10:FF:000005">
    <property type="entry name" value="Alkyl transferase"/>
    <property type="match status" value="1"/>
</dbReference>
<gene>
    <name evidence="5" type="ORF">FIBSPDRAFT_830372</name>
</gene>
<sequence length="269" mass="30177">MSLLDRATNFVYTKAQNTVLSILSAGPVPRHVAFVMDGNRRHARQHQKDIIEGHAAGFLALRRTLEICLRLGVQCVTVFAFAIPNFKRSAKEVDDIMHLAEEKLIELCQHEDLLLTYGVKLNIIGKTELLPPFVQAAIEKAEGMTQHNTKAILNICMPYTSSHEITSAVESTIRDALEAGPQFEINEEAIEARLMISKVGSPPLDILVRTSGVKRLSDFMLWQCCEDTQIHLSAPYWPDFSLKEVIPIVLDYQRKVWAAQAKAKSDVQL</sequence>
<dbReference type="AlphaFoldDB" id="A0A166G8L7"/>
<accession>A0A166G8L7</accession>
<evidence type="ECO:0000256" key="4">
    <source>
        <dbReference type="RuleBase" id="RU363018"/>
    </source>
</evidence>
<dbReference type="NCBIfam" id="TIGR00055">
    <property type="entry name" value="uppS"/>
    <property type="match status" value="1"/>
</dbReference>
<proteinExistence type="inferred from homology"/>
<comment type="similarity">
    <text evidence="1 4">Belongs to the UPP synthase family.</text>
</comment>
<dbReference type="GO" id="GO:0005811">
    <property type="term" value="C:lipid droplet"/>
    <property type="evidence" value="ECO:0007669"/>
    <property type="project" value="TreeGrafter"/>
</dbReference>
<dbReference type="GO" id="GO:0045547">
    <property type="term" value="F:ditrans,polycis-polyprenyl diphosphate synthase [(2E,6E)-farnesyl diphosphate specific] activity"/>
    <property type="evidence" value="ECO:0007669"/>
    <property type="project" value="TreeGrafter"/>
</dbReference>
<evidence type="ECO:0000313" key="5">
    <source>
        <dbReference type="EMBL" id="KZP17579.1"/>
    </source>
</evidence>
<dbReference type="CDD" id="cd00475">
    <property type="entry name" value="Cis_IPPS"/>
    <property type="match status" value="1"/>
</dbReference>
<name>A0A166G8L7_9AGAM</name>
<dbReference type="STRING" id="436010.A0A166G8L7"/>
<dbReference type="GO" id="GO:1904423">
    <property type="term" value="C:dehydrodolichyl diphosphate synthase complex"/>
    <property type="evidence" value="ECO:0007669"/>
    <property type="project" value="TreeGrafter"/>
</dbReference>
<dbReference type="EC" id="2.5.1.-" evidence="4"/>
<keyword evidence="6" id="KW-1185">Reference proteome</keyword>
<dbReference type="GO" id="GO:0016094">
    <property type="term" value="P:polyprenol biosynthetic process"/>
    <property type="evidence" value="ECO:0007669"/>
    <property type="project" value="TreeGrafter"/>
</dbReference>